<evidence type="ECO:0000313" key="2">
    <source>
        <dbReference type="Proteomes" id="UP001159363"/>
    </source>
</evidence>
<evidence type="ECO:0000313" key="1">
    <source>
        <dbReference type="EMBL" id="KAJ8885293.1"/>
    </source>
</evidence>
<keyword evidence="2" id="KW-1185">Reference proteome</keyword>
<gene>
    <name evidence="1" type="ORF">PR048_011490</name>
</gene>
<accession>A0ABQ9HN12</accession>
<dbReference type="Proteomes" id="UP001159363">
    <property type="component" value="Chromosome X"/>
</dbReference>
<reference evidence="1 2" key="1">
    <citation type="submission" date="2023-02" db="EMBL/GenBank/DDBJ databases">
        <title>LHISI_Scaffold_Assembly.</title>
        <authorList>
            <person name="Stuart O.P."/>
            <person name="Cleave R."/>
            <person name="Magrath M.J.L."/>
            <person name="Mikheyev A.S."/>
        </authorList>
    </citation>
    <scope>NUCLEOTIDE SEQUENCE [LARGE SCALE GENOMIC DNA]</scope>
    <source>
        <strain evidence="1">Daus_M_001</strain>
        <tissue evidence="1">Leg muscle</tissue>
    </source>
</reference>
<proteinExistence type="predicted"/>
<dbReference type="EMBL" id="JARBHB010000004">
    <property type="protein sequence ID" value="KAJ8885293.1"/>
    <property type="molecule type" value="Genomic_DNA"/>
</dbReference>
<comment type="caution">
    <text evidence="1">The sequence shown here is derived from an EMBL/GenBank/DDBJ whole genome shotgun (WGS) entry which is preliminary data.</text>
</comment>
<organism evidence="1 2">
    <name type="scientific">Dryococelus australis</name>
    <dbReference type="NCBI Taxonomy" id="614101"/>
    <lineage>
        <taxon>Eukaryota</taxon>
        <taxon>Metazoa</taxon>
        <taxon>Ecdysozoa</taxon>
        <taxon>Arthropoda</taxon>
        <taxon>Hexapoda</taxon>
        <taxon>Insecta</taxon>
        <taxon>Pterygota</taxon>
        <taxon>Neoptera</taxon>
        <taxon>Polyneoptera</taxon>
        <taxon>Phasmatodea</taxon>
        <taxon>Verophasmatodea</taxon>
        <taxon>Anareolatae</taxon>
        <taxon>Phasmatidae</taxon>
        <taxon>Eurycanthinae</taxon>
        <taxon>Dryococelus</taxon>
    </lineage>
</organism>
<protein>
    <submittedName>
        <fullName evidence="1">Uncharacterized protein</fullName>
    </submittedName>
</protein>
<sequence length="90" mass="10778">MPSRYCRHSTNKLYRPMEFKNISNKNNFVPVKEVLFTNFWRTKHNIGIQCPKKYRCVICEKHNLDKIISGTVFAKYLSDKEFARIPFECD</sequence>
<name>A0ABQ9HN12_9NEOP</name>